<organism evidence="5 6">
    <name type="scientific">Plantactinospora siamensis</name>
    <dbReference type="NCBI Taxonomy" id="555372"/>
    <lineage>
        <taxon>Bacteria</taxon>
        <taxon>Bacillati</taxon>
        <taxon>Actinomycetota</taxon>
        <taxon>Actinomycetes</taxon>
        <taxon>Micromonosporales</taxon>
        <taxon>Micromonosporaceae</taxon>
        <taxon>Plantactinospora</taxon>
    </lineage>
</organism>
<protein>
    <submittedName>
        <fullName evidence="5">SDR family oxidoreductase</fullName>
    </submittedName>
</protein>
<dbReference type="PRINTS" id="PR00081">
    <property type="entry name" value="GDHRDH"/>
</dbReference>
<dbReference type="RefSeq" id="WP_377337195.1">
    <property type="nucleotide sequence ID" value="NZ_JBHLUE010000004.1"/>
</dbReference>
<evidence type="ECO:0000256" key="1">
    <source>
        <dbReference type="ARBA" id="ARBA00006484"/>
    </source>
</evidence>
<keyword evidence="3" id="KW-0560">Oxidoreductase</keyword>
<dbReference type="PANTHER" id="PTHR43490">
    <property type="entry name" value="(+)-NEOMENTHOL DEHYDROGENASE"/>
    <property type="match status" value="1"/>
</dbReference>
<dbReference type="PANTHER" id="PTHR43490:SF99">
    <property type="entry name" value="SHORT-CHAIN DEHYDROGENASE_REDUCTASE"/>
    <property type="match status" value="1"/>
</dbReference>
<dbReference type="InterPro" id="IPR020904">
    <property type="entry name" value="Sc_DH/Rdtase_CS"/>
</dbReference>
<dbReference type="Gene3D" id="3.40.50.720">
    <property type="entry name" value="NAD(P)-binding Rossmann-like Domain"/>
    <property type="match status" value="1"/>
</dbReference>
<dbReference type="Proteomes" id="UP001589894">
    <property type="component" value="Unassembled WGS sequence"/>
</dbReference>
<dbReference type="InterPro" id="IPR036291">
    <property type="entry name" value="NAD(P)-bd_dom_sf"/>
</dbReference>
<keyword evidence="6" id="KW-1185">Reference proteome</keyword>
<keyword evidence="2" id="KW-0521">NADP</keyword>
<accession>A0ABV6NU07</accession>
<comment type="caution">
    <text evidence="5">The sequence shown here is derived from an EMBL/GenBank/DDBJ whole genome shotgun (WGS) entry which is preliminary data.</text>
</comment>
<evidence type="ECO:0000256" key="2">
    <source>
        <dbReference type="ARBA" id="ARBA00022857"/>
    </source>
</evidence>
<gene>
    <name evidence="5" type="ORF">ACFFHU_08730</name>
</gene>
<dbReference type="CDD" id="cd05324">
    <property type="entry name" value="carb_red_PTCR-like_SDR_c"/>
    <property type="match status" value="1"/>
</dbReference>
<name>A0ABV6NU07_9ACTN</name>
<sequence>MTEQRIALVTGANKGIGREVARQLAGRGMTVLLAARKPAAGRTAADELRTEGVEVHPIELDVTDPDGIAAAVKGVGDAYGRLDVLVNNAAITGAGSPPAEPDPARRVEPPSAADLDRVREVYETNVFGVIAVTNAFLPLLRRSDAARIVNVSSGVGSLHAMTDPAGPLAGMPPSLAYPTSKAALNAVTAQYAKEFRGSQLLINAADPGWTGTDLNGHAGPRSVAEGAAIIVRLATLPADGPSGGFFNDDGVVPW</sequence>
<evidence type="ECO:0000313" key="5">
    <source>
        <dbReference type="EMBL" id="MFC0564250.1"/>
    </source>
</evidence>
<evidence type="ECO:0000313" key="6">
    <source>
        <dbReference type="Proteomes" id="UP001589894"/>
    </source>
</evidence>
<dbReference type="SUPFAM" id="SSF51735">
    <property type="entry name" value="NAD(P)-binding Rossmann-fold domains"/>
    <property type="match status" value="1"/>
</dbReference>
<reference evidence="5 6" key="1">
    <citation type="submission" date="2024-09" db="EMBL/GenBank/DDBJ databases">
        <authorList>
            <person name="Sun Q."/>
            <person name="Mori K."/>
        </authorList>
    </citation>
    <scope>NUCLEOTIDE SEQUENCE [LARGE SCALE GENOMIC DNA]</scope>
    <source>
        <strain evidence="5 6">TBRC 2205</strain>
    </source>
</reference>
<dbReference type="PRINTS" id="PR00080">
    <property type="entry name" value="SDRFAMILY"/>
</dbReference>
<evidence type="ECO:0000256" key="4">
    <source>
        <dbReference type="RuleBase" id="RU000363"/>
    </source>
</evidence>
<dbReference type="InterPro" id="IPR002347">
    <property type="entry name" value="SDR_fam"/>
</dbReference>
<dbReference type="PROSITE" id="PS00061">
    <property type="entry name" value="ADH_SHORT"/>
    <property type="match status" value="1"/>
</dbReference>
<evidence type="ECO:0000256" key="3">
    <source>
        <dbReference type="ARBA" id="ARBA00023002"/>
    </source>
</evidence>
<proteinExistence type="inferred from homology"/>
<dbReference type="InterPro" id="IPR045313">
    <property type="entry name" value="CBR1-like"/>
</dbReference>
<dbReference type="Pfam" id="PF00106">
    <property type="entry name" value="adh_short"/>
    <property type="match status" value="1"/>
</dbReference>
<dbReference type="EMBL" id="JBHLUE010000004">
    <property type="protein sequence ID" value="MFC0564250.1"/>
    <property type="molecule type" value="Genomic_DNA"/>
</dbReference>
<comment type="similarity">
    <text evidence="1 4">Belongs to the short-chain dehydrogenases/reductases (SDR) family.</text>
</comment>